<dbReference type="EMBL" id="AFME02000308">
    <property type="protein sequence ID" value="EMG09650.1"/>
    <property type="molecule type" value="Genomic_DNA"/>
</dbReference>
<dbReference type="GO" id="GO:0009982">
    <property type="term" value="F:pseudouridine synthase activity"/>
    <property type="evidence" value="ECO:0007669"/>
    <property type="project" value="InterPro"/>
</dbReference>
<name>M3HAC1_LEPIR</name>
<dbReference type="InterPro" id="IPR006224">
    <property type="entry name" value="PsdUridine_synth_RluA-like_CS"/>
</dbReference>
<feature type="domain" description="Pseudouridine synthase RsuA/RluA-like" evidence="3">
    <location>
        <begin position="64"/>
        <end position="207"/>
    </location>
</feature>
<sequence length="315" mass="36676">MNRYESFRQIRTNSMISILEKSKNKSDSHTEIYFQKSKFSLRFKKNIYMKKHSNIRIFYESESFLFAEKPPGIPVHATKDSKRENFTDQLQKQLSLEYLRTVNRLDLDTSGLVFFCKNPDKNKEADQILKNSLKIYLCVTSGTILEKHFTETCYIKDGNKKVHKVFSGGDKAVTEFLTLKQNSKENYSVLLAKLHTGRRHQIRFHLSEKGYPILGDRVYGKNNESKLLLQPEIETENTILSSNLDSPNKKNVKGSEFISSIQTKNKSLEKQISLEKNSNKFRIKIKKQSLPAKRILLHVMGFAFQMEEGKEEKIF</sequence>
<dbReference type="Gene3D" id="3.30.2350.10">
    <property type="entry name" value="Pseudouridine synthase"/>
    <property type="match status" value="1"/>
</dbReference>
<dbReference type="PANTHER" id="PTHR21600:SF44">
    <property type="entry name" value="RIBOSOMAL LARGE SUBUNIT PSEUDOURIDINE SYNTHASE D"/>
    <property type="match status" value="1"/>
</dbReference>
<evidence type="ECO:0000256" key="2">
    <source>
        <dbReference type="ARBA" id="ARBA00023235"/>
    </source>
</evidence>
<evidence type="ECO:0000313" key="5">
    <source>
        <dbReference type="Proteomes" id="UP000011776"/>
    </source>
</evidence>
<comment type="caution">
    <text evidence="4">The sequence shown here is derived from an EMBL/GenBank/DDBJ whole genome shotgun (WGS) entry which is preliminary data.</text>
</comment>
<evidence type="ECO:0000256" key="1">
    <source>
        <dbReference type="ARBA" id="ARBA00010876"/>
    </source>
</evidence>
<dbReference type="InterPro" id="IPR020103">
    <property type="entry name" value="PsdUridine_synth_cat_dom_sf"/>
</dbReference>
<accession>M3HAC1</accession>
<evidence type="ECO:0000259" key="3">
    <source>
        <dbReference type="Pfam" id="PF00849"/>
    </source>
</evidence>
<keyword evidence="2" id="KW-0413">Isomerase</keyword>
<dbReference type="CDD" id="cd02869">
    <property type="entry name" value="PseudoU_synth_RluA_like"/>
    <property type="match status" value="1"/>
</dbReference>
<dbReference type="PANTHER" id="PTHR21600">
    <property type="entry name" value="MITOCHONDRIAL RNA PSEUDOURIDINE SYNTHASE"/>
    <property type="match status" value="1"/>
</dbReference>
<proteinExistence type="inferred from homology"/>
<dbReference type="SUPFAM" id="SSF55120">
    <property type="entry name" value="Pseudouridine synthase"/>
    <property type="match status" value="1"/>
</dbReference>
<dbReference type="Proteomes" id="UP000011776">
    <property type="component" value="Unassembled WGS sequence"/>
</dbReference>
<reference evidence="4 5" key="1">
    <citation type="submission" date="2013-02" db="EMBL/GenBank/DDBJ databases">
        <authorList>
            <person name="Harkins D.M."/>
            <person name="Durkin A.S."/>
            <person name="Brinkac L.M."/>
            <person name="Haft D.H."/>
            <person name="Selengut J.D."/>
            <person name="Sanka R."/>
            <person name="DePew J."/>
            <person name="Purushe J."/>
            <person name="Tulsiani S.M."/>
            <person name="Graham G.C."/>
            <person name="Burns M.-A."/>
            <person name="Dohnt M.F."/>
            <person name="Smythe L.D."/>
            <person name="McKay D.B."/>
            <person name="Craig S.B."/>
            <person name="Vinetz J.M."/>
            <person name="Sutton G.G."/>
            <person name="Nierman W.C."/>
            <person name="Fouts D.E."/>
        </authorList>
    </citation>
    <scope>NUCLEOTIDE SEQUENCE [LARGE SCALE GENOMIC DNA]</scope>
    <source>
        <strain evidence="4 5">LT2186</strain>
    </source>
</reference>
<dbReference type="InterPro" id="IPR050188">
    <property type="entry name" value="RluA_PseudoU_synthase"/>
</dbReference>
<evidence type="ECO:0000313" key="4">
    <source>
        <dbReference type="EMBL" id="EMG09650.1"/>
    </source>
</evidence>
<dbReference type="GO" id="GO:0140098">
    <property type="term" value="F:catalytic activity, acting on RNA"/>
    <property type="evidence" value="ECO:0007669"/>
    <property type="project" value="UniProtKB-ARBA"/>
</dbReference>
<dbReference type="GO" id="GO:0000455">
    <property type="term" value="P:enzyme-directed rRNA pseudouridine synthesis"/>
    <property type="evidence" value="ECO:0007669"/>
    <property type="project" value="TreeGrafter"/>
</dbReference>
<dbReference type="AlphaFoldDB" id="M3HAC1"/>
<feature type="non-terminal residue" evidence="4">
    <location>
        <position position="315"/>
    </location>
</feature>
<dbReference type="PROSITE" id="PS01129">
    <property type="entry name" value="PSI_RLU"/>
    <property type="match status" value="1"/>
</dbReference>
<dbReference type="InterPro" id="IPR006145">
    <property type="entry name" value="PsdUridine_synth_RsuA/RluA"/>
</dbReference>
<organism evidence="4 5">
    <name type="scientific">Leptospira interrogans serovar Grippotyphosa str. LT2186</name>
    <dbReference type="NCBI Taxonomy" id="1001599"/>
    <lineage>
        <taxon>Bacteria</taxon>
        <taxon>Pseudomonadati</taxon>
        <taxon>Spirochaetota</taxon>
        <taxon>Spirochaetia</taxon>
        <taxon>Leptospirales</taxon>
        <taxon>Leptospiraceae</taxon>
        <taxon>Leptospira</taxon>
    </lineage>
</organism>
<dbReference type="GO" id="GO:0003723">
    <property type="term" value="F:RNA binding"/>
    <property type="evidence" value="ECO:0007669"/>
    <property type="project" value="InterPro"/>
</dbReference>
<gene>
    <name evidence="4" type="ORF">LEP1GSC151_2346</name>
</gene>
<protein>
    <submittedName>
        <fullName evidence="4">RNA pseudouridine synthase</fullName>
    </submittedName>
</protein>
<comment type="similarity">
    <text evidence="1">Belongs to the pseudouridine synthase RluA family.</text>
</comment>
<dbReference type="Pfam" id="PF00849">
    <property type="entry name" value="PseudoU_synth_2"/>
    <property type="match status" value="1"/>
</dbReference>